<dbReference type="GO" id="GO:0043565">
    <property type="term" value="F:sequence-specific DNA binding"/>
    <property type="evidence" value="ECO:0007669"/>
    <property type="project" value="InterPro"/>
</dbReference>
<evidence type="ECO:0000256" key="4">
    <source>
        <dbReference type="ARBA" id="ARBA00023015"/>
    </source>
</evidence>
<evidence type="ECO:0008006" key="13">
    <source>
        <dbReference type="Google" id="ProtNLM"/>
    </source>
</evidence>
<evidence type="ECO:0000256" key="6">
    <source>
        <dbReference type="ARBA" id="ARBA00023163"/>
    </source>
</evidence>
<dbReference type="EMBL" id="PDUG01000005">
    <property type="protein sequence ID" value="PIC22281.1"/>
    <property type="molecule type" value="Genomic_DNA"/>
</dbReference>
<sequence>MSHMICLVCRGKADCTHYGVESCRACSSFFRRRVIECREIPQRCDGKCDITTSRRGSCAKCRFQKCLDVGMRISSVYSNLGKYGCLRLSENLFLTNPTTLLEQIQTAYQDLNSRRIMAFNIEGNSSRRFFNYQEMNQVLNTDFKIVMTSLLKFFEAITNPLDTEQKILLKRNFLLKFFLLDSGFLTKGNYELNLPNKNYMTFENINYFYSHENFGIAENAVRIMKSYWHRMGLSLVTDFGKAQIDLQEFLYLTALLYWDYGIQGQSQENLNTCKIMRSRVMKELSEYEMKKESQKDSSLRVGEVLLLLNTVQRALYLIEESRDISIVYNIYGLHYSMYDIMSV</sequence>
<keyword evidence="7" id="KW-0675">Receptor</keyword>
<dbReference type="PANTHER" id="PTHR46011:SF3">
    <property type="entry name" value="NR LBD DOMAIN-CONTAINING PROTEIN-RELATED"/>
    <property type="match status" value="1"/>
</dbReference>
<dbReference type="SMART" id="SM00430">
    <property type="entry name" value="HOLI"/>
    <property type="match status" value="1"/>
</dbReference>
<keyword evidence="6" id="KW-0804">Transcription</keyword>
<evidence type="ECO:0000313" key="11">
    <source>
        <dbReference type="EMBL" id="PIC22281.1"/>
    </source>
</evidence>
<dbReference type="SUPFAM" id="SSF48508">
    <property type="entry name" value="Nuclear receptor ligand-binding domain"/>
    <property type="match status" value="1"/>
</dbReference>
<evidence type="ECO:0000259" key="9">
    <source>
        <dbReference type="PROSITE" id="PS51030"/>
    </source>
</evidence>
<dbReference type="InterPro" id="IPR001628">
    <property type="entry name" value="Znf_hrmn_rcpt"/>
</dbReference>
<dbReference type="SUPFAM" id="SSF57716">
    <property type="entry name" value="Glucocorticoid receptor-like (DNA-binding domain)"/>
    <property type="match status" value="1"/>
</dbReference>
<keyword evidence="4" id="KW-0805">Transcription regulation</keyword>
<dbReference type="GO" id="GO:0006357">
    <property type="term" value="P:regulation of transcription by RNA polymerase II"/>
    <property type="evidence" value="ECO:0007669"/>
    <property type="project" value="TreeGrafter"/>
</dbReference>
<dbReference type="PRINTS" id="PR00047">
    <property type="entry name" value="STROIDFINGER"/>
</dbReference>
<evidence type="ECO:0000256" key="7">
    <source>
        <dbReference type="ARBA" id="ARBA00023170"/>
    </source>
</evidence>
<proteinExistence type="predicted"/>
<keyword evidence="1" id="KW-0479">Metal-binding</keyword>
<dbReference type="Gene3D" id="1.10.565.10">
    <property type="entry name" value="Retinoid X Receptor"/>
    <property type="match status" value="1"/>
</dbReference>
<dbReference type="InterPro" id="IPR035500">
    <property type="entry name" value="NHR-like_dom_sf"/>
</dbReference>
<dbReference type="PROSITE" id="PS51030">
    <property type="entry name" value="NUCLEAR_REC_DBD_2"/>
    <property type="match status" value="1"/>
</dbReference>
<dbReference type="PROSITE" id="PS51843">
    <property type="entry name" value="NR_LBD"/>
    <property type="match status" value="1"/>
</dbReference>
<accession>A0A2G5T5A8</accession>
<dbReference type="Gene3D" id="3.30.50.10">
    <property type="entry name" value="Erythroid Transcription Factor GATA-1, subunit A"/>
    <property type="match status" value="1"/>
</dbReference>
<feature type="domain" description="NR LBD" evidence="10">
    <location>
        <begin position="96"/>
        <end position="343"/>
    </location>
</feature>
<dbReference type="Pfam" id="PF00104">
    <property type="entry name" value="Hormone_recep"/>
    <property type="match status" value="1"/>
</dbReference>
<feature type="domain" description="Nuclear receptor" evidence="9">
    <location>
        <begin position="3"/>
        <end position="78"/>
    </location>
</feature>
<dbReference type="STRING" id="1611254.A0A2G5T5A8"/>
<keyword evidence="8" id="KW-0539">Nucleus</keyword>
<name>A0A2G5T5A8_9PELO</name>
<dbReference type="GO" id="GO:0003700">
    <property type="term" value="F:DNA-binding transcription factor activity"/>
    <property type="evidence" value="ECO:0007669"/>
    <property type="project" value="InterPro"/>
</dbReference>
<dbReference type="Pfam" id="PF00105">
    <property type="entry name" value="zf-C4"/>
    <property type="match status" value="1"/>
</dbReference>
<evidence type="ECO:0000256" key="2">
    <source>
        <dbReference type="ARBA" id="ARBA00022771"/>
    </source>
</evidence>
<organism evidence="11 12">
    <name type="scientific">Caenorhabditis nigoni</name>
    <dbReference type="NCBI Taxonomy" id="1611254"/>
    <lineage>
        <taxon>Eukaryota</taxon>
        <taxon>Metazoa</taxon>
        <taxon>Ecdysozoa</taxon>
        <taxon>Nematoda</taxon>
        <taxon>Chromadorea</taxon>
        <taxon>Rhabditida</taxon>
        <taxon>Rhabditina</taxon>
        <taxon>Rhabditomorpha</taxon>
        <taxon>Rhabditoidea</taxon>
        <taxon>Rhabditidae</taxon>
        <taxon>Peloderinae</taxon>
        <taxon>Caenorhabditis</taxon>
    </lineage>
</organism>
<evidence type="ECO:0000259" key="10">
    <source>
        <dbReference type="PROSITE" id="PS51843"/>
    </source>
</evidence>
<keyword evidence="5" id="KW-0238">DNA-binding</keyword>
<comment type="caution">
    <text evidence="11">The sequence shown here is derived from an EMBL/GenBank/DDBJ whole genome shotgun (WGS) entry which is preliminary data.</text>
</comment>
<dbReference type="GO" id="GO:0008270">
    <property type="term" value="F:zinc ion binding"/>
    <property type="evidence" value="ECO:0007669"/>
    <property type="project" value="UniProtKB-KW"/>
</dbReference>
<reference evidence="12" key="1">
    <citation type="submission" date="2017-10" db="EMBL/GenBank/DDBJ databases">
        <title>Rapid genome shrinkage in a self-fertile nematode reveals novel sperm competition proteins.</title>
        <authorList>
            <person name="Yin D."/>
            <person name="Schwarz E.M."/>
            <person name="Thomas C.G."/>
            <person name="Felde R.L."/>
            <person name="Korf I.F."/>
            <person name="Cutter A.D."/>
            <person name="Schartner C.M."/>
            <person name="Ralston E.J."/>
            <person name="Meyer B.J."/>
            <person name="Haag E.S."/>
        </authorList>
    </citation>
    <scope>NUCLEOTIDE SEQUENCE [LARGE SCALE GENOMIC DNA]</scope>
    <source>
        <strain evidence="12">JU1422</strain>
    </source>
</reference>
<evidence type="ECO:0000256" key="8">
    <source>
        <dbReference type="ARBA" id="ARBA00023242"/>
    </source>
</evidence>
<dbReference type="SMART" id="SM00399">
    <property type="entry name" value="ZnF_C4"/>
    <property type="match status" value="1"/>
</dbReference>
<dbReference type="GO" id="GO:0005634">
    <property type="term" value="C:nucleus"/>
    <property type="evidence" value="ECO:0007669"/>
    <property type="project" value="TreeGrafter"/>
</dbReference>
<keyword evidence="2" id="KW-0863">Zinc-finger</keyword>
<dbReference type="Proteomes" id="UP000230233">
    <property type="component" value="Chromosome V"/>
</dbReference>
<protein>
    <recommendedName>
        <fullName evidence="13">Nuclear receptor domain-containing protein</fullName>
    </recommendedName>
</protein>
<evidence type="ECO:0000313" key="12">
    <source>
        <dbReference type="Proteomes" id="UP000230233"/>
    </source>
</evidence>
<keyword evidence="3" id="KW-0862">Zinc</keyword>
<dbReference type="AlphaFoldDB" id="A0A2G5T5A8"/>
<evidence type="ECO:0000256" key="1">
    <source>
        <dbReference type="ARBA" id="ARBA00022723"/>
    </source>
</evidence>
<keyword evidence="12" id="KW-1185">Reference proteome</keyword>
<dbReference type="InterPro" id="IPR013088">
    <property type="entry name" value="Znf_NHR/GATA"/>
</dbReference>
<evidence type="ECO:0000256" key="5">
    <source>
        <dbReference type="ARBA" id="ARBA00023125"/>
    </source>
</evidence>
<gene>
    <name evidence="11" type="primary">Cnig_chr_V.g16391</name>
    <name evidence="11" type="ORF">B9Z55_016391</name>
</gene>
<evidence type="ECO:0000256" key="3">
    <source>
        <dbReference type="ARBA" id="ARBA00022833"/>
    </source>
</evidence>
<dbReference type="InterPro" id="IPR000536">
    <property type="entry name" value="Nucl_hrmn_rcpt_lig-bd"/>
</dbReference>
<dbReference type="PANTHER" id="PTHR46011">
    <property type="entry name" value="NUCLEAR HORMONE RECEPTOR FAMILY MEMBER NHR-86-RELATED"/>
    <property type="match status" value="1"/>
</dbReference>